<protein>
    <submittedName>
        <fullName evidence="1">Nucleotide pyrophosphohydrolase</fullName>
    </submittedName>
</protein>
<dbReference type="PANTHER" id="PTHR46523">
    <property type="entry name" value="DCTP PYROPHOSPHATASE 1"/>
    <property type="match status" value="1"/>
</dbReference>
<dbReference type="PIRSF" id="PIRSF029826">
    <property type="entry name" value="UCP029826_pph"/>
    <property type="match status" value="1"/>
</dbReference>
<organism evidence="1 2">
    <name type="scientific">Tumebacillus lacus</name>
    <dbReference type="NCBI Taxonomy" id="2995335"/>
    <lineage>
        <taxon>Bacteria</taxon>
        <taxon>Bacillati</taxon>
        <taxon>Bacillota</taxon>
        <taxon>Bacilli</taxon>
        <taxon>Bacillales</taxon>
        <taxon>Alicyclobacillaceae</taxon>
        <taxon>Tumebacillus</taxon>
    </lineage>
</organism>
<dbReference type="InterPro" id="IPR052555">
    <property type="entry name" value="dCTP_Pyrophosphatase"/>
</dbReference>
<dbReference type="EMBL" id="JAPMLT010000009">
    <property type="protein sequence ID" value="MCX7571210.1"/>
    <property type="molecule type" value="Genomic_DNA"/>
</dbReference>
<name>A0ABT3X6I4_9BACL</name>
<dbReference type="Gene3D" id="1.10.287.1080">
    <property type="entry name" value="MazG-like"/>
    <property type="match status" value="1"/>
</dbReference>
<keyword evidence="2" id="KW-1185">Reference proteome</keyword>
<dbReference type="SUPFAM" id="SSF101386">
    <property type="entry name" value="all-alpha NTP pyrophosphatases"/>
    <property type="match status" value="1"/>
</dbReference>
<reference evidence="1 2" key="1">
    <citation type="submission" date="2022-11" db="EMBL/GenBank/DDBJ databases">
        <title>Study of microbial diversity in lake waters.</title>
        <authorList>
            <person name="Zhang J."/>
        </authorList>
    </citation>
    <scope>NUCLEOTIDE SEQUENCE [LARGE SCALE GENOMIC DNA]</scope>
    <source>
        <strain evidence="1 2">DT12</strain>
    </source>
</reference>
<proteinExistence type="predicted"/>
<gene>
    <name evidence="1" type="ORF">OS242_14760</name>
</gene>
<sequence>MTTIKKESEPTLSQLQEMICDFTYAHGWNNYHSGRTLSTSVAIEAAELLEHFQWIEPGPEKYEEIRLEAADILIYLLQFCKHKDIDLAQAVQDKMAINATRWPLEEK</sequence>
<comment type="caution">
    <text evidence="1">The sequence shown here is derived from an EMBL/GenBank/DDBJ whole genome shotgun (WGS) entry which is preliminary data.</text>
</comment>
<dbReference type="PANTHER" id="PTHR46523:SF1">
    <property type="entry name" value="DCTP PYROPHOSPHATASE 1"/>
    <property type="match status" value="1"/>
</dbReference>
<dbReference type="Proteomes" id="UP001208017">
    <property type="component" value="Unassembled WGS sequence"/>
</dbReference>
<accession>A0ABT3X6I4</accession>
<evidence type="ECO:0000313" key="2">
    <source>
        <dbReference type="Proteomes" id="UP001208017"/>
    </source>
</evidence>
<dbReference type="Pfam" id="PF12643">
    <property type="entry name" value="MazG-like"/>
    <property type="match status" value="1"/>
</dbReference>
<dbReference type="InterPro" id="IPR025984">
    <property type="entry name" value="DCTPP"/>
</dbReference>
<dbReference type="CDD" id="cd11537">
    <property type="entry name" value="NTP-PPase_RS21-C6_like"/>
    <property type="match status" value="1"/>
</dbReference>
<evidence type="ECO:0000313" key="1">
    <source>
        <dbReference type="EMBL" id="MCX7571210.1"/>
    </source>
</evidence>
<dbReference type="RefSeq" id="WP_267152454.1">
    <property type="nucleotide sequence ID" value="NZ_JAPMLT010000009.1"/>
</dbReference>